<evidence type="ECO:0000256" key="1">
    <source>
        <dbReference type="SAM" id="Coils"/>
    </source>
</evidence>
<dbReference type="AlphaFoldDB" id="A0A7U8C1S9"/>
<evidence type="ECO:0000313" key="2">
    <source>
        <dbReference type="EMBL" id="EAR59609.1"/>
    </source>
</evidence>
<dbReference type="EMBL" id="AAOW01000041">
    <property type="protein sequence ID" value="EAR59609.1"/>
    <property type="molecule type" value="Genomic_DNA"/>
</dbReference>
<evidence type="ECO:0000313" key="3">
    <source>
        <dbReference type="Proteomes" id="UP000002171"/>
    </source>
</evidence>
<proteinExistence type="predicted"/>
<gene>
    <name evidence="2" type="ORF">MED92_15680</name>
</gene>
<dbReference type="OrthoDB" id="5523335at2"/>
<protein>
    <submittedName>
        <fullName evidence="2">Putative orphan protein</fullName>
    </submittedName>
</protein>
<reference evidence="2 3" key="1">
    <citation type="submission" date="2006-02" db="EMBL/GenBank/DDBJ databases">
        <authorList>
            <person name="Pinhassi J."/>
            <person name="Pedros-Alio C."/>
            <person name="Ferriera S."/>
            <person name="Johnson J."/>
            <person name="Kravitz S."/>
            <person name="Halpern A."/>
            <person name="Remington K."/>
            <person name="Beeson K."/>
            <person name="Tran B."/>
            <person name="Rogers Y.-H."/>
            <person name="Friedman R."/>
            <person name="Venter J.C."/>
        </authorList>
    </citation>
    <scope>NUCLEOTIDE SEQUENCE [LARGE SCALE GENOMIC DNA]</scope>
    <source>
        <strain evidence="2 3">MED92</strain>
    </source>
</reference>
<accession>A0A7U8C1S9</accession>
<organism evidence="2 3">
    <name type="scientific">Neptuniibacter caesariensis</name>
    <dbReference type="NCBI Taxonomy" id="207954"/>
    <lineage>
        <taxon>Bacteria</taxon>
        <taxon>Pseudomonadati</taxon>
        <taxon>Pseudomonadota</taxon>
        <taxon>Gammaproteobacteria</taxon>
        <taxon>Oceanospirillales</taxon>
        <taxon>Oceanospirillaceae</taxon>
        <taxon>Neptuniibacter</taxon>
    </lineage>
</organism>
<keyword evidence="3" id="KW-1185">Reference proteome</keyword>
<dbReference type="RefSeq" id="WP_007020801.1">
    <property type="nucleotide sequence ID" value="NZ_CH724125.1"/>
</dbReference>
<dbReference type="InterPro" id="IPR007139">
    <property type="entry name" value="DUF349"/>
</dbReference>
<name>A0A7U8C1S9_NEPCE</name>
<dbReference type="Pfam" id="PF03993">
    <property type="entry name" value="DUF349"/>
    <property type="match status" value="2"/>
</dbReference>
<sequence length="951" mass="109022">MRPTEDVQVVMLGRFFKPNWQHAKAGKRIKAISKLSVEKAEDQSILSQLALTDQDDLVRLTATEKLINLDLLIKISKKDAAQNNREQALHRISQILLSKTESPSHDEKSAALSALFDSNFLTHIALNSPDETLRQQAVSQLDDDTCLSVIAEKSQRASIRVQATEKICTTDTLETLCKKAKSKDKGVFKTAKDKLQVIREQEKLVEENRAALDKTISAMRVLQTSEYFPLFGAKRNALVQEWDQLSAFATPQQEEDFASSAKQTLSVLEQQKQLEKLAAEQEAELLRQKEQCHSLYSELCVLKETSSQLFSGPSELEAFQTQLDKLINKWQLINQHSAESELEKFSKISTQLNSLIQSYKDFYVSEPQIVSLSESLAEHTTCSEKLKSQAKESRKLIAKIGWSKQHTKPDSLNRLESALSRAHQLLDKQNSHTKQLQNELGELLDELKLAIQNGEIRTADKQIKKAEQLSKRLNGSLTNELEQRIKTLGYELQEIRDWQAYAVTPKKEALCNQMEALIENDLGVQEKANHIKRLQKEWKLLDATDSVHSQQLWKRFKKASDSAYAPCDEFFAEQRNMRQENLREREKICDSLDLLSIPESDCDADDWKTFESKIRDAKQAWRTHSPVDRAPGKKLQARFDRQLSQLEEPIKAVRQDNAKKKQTLISAAAEILNTAHIEGSTEQIKQLQQEWKSLGQAPRNQERKLWNQFREICSAVFEKYYETPSHERSIDLDHQALSELCDELEQLIQSACSLSLLESKLQQARALLSKTSSSESKRVDAVVSFIEEQKHNLNNFESALDHQLQTKANICEQLEHAILEQAEEDQLEAIQHSWPQSDAEISSNINQRYKTLINLAAHPDQIDSILNEQELRLRQLCIRLEIASSQPSPTEDQALRMEYQMERLQQALAEQEQGFNLVEIRQLELEWLSIPFAGHFEELSERFEQQIQNLL</sequence>
<feature type="coiled-coil region" evidence="1">
    <location>
        <begin position="426"/>
        <end position="476"/>
    </location>
</feature>
<feature type="coiled-coil region" evidence="1">
    <location>
        <begin position="866"/>
        <end position="921"/>
    </location>
</feature>
<dbReference type="Proteomes" id="UP000002171">
    <property type="component" value="Unassembled WGS sequence"/>
</dbReference>
<comment type="caution">
    <text evidence="2">The sequence shown here is derived from an EMBL/GenBank/DDBJ whole genome shotgun (WGS) entry which is preliminary data.</text>
</comment>
<keyword evidence="1" id="KW-0175">Coiled coil</keyword>